<keyword evidence="1" id="KW-0472">Membrane</keyword>
<dbReference type="EMBL" id="SOJK01000253">
    <property type="protein sequence ID" value="TET43683.1"/>
    <property type="molecule type" value="Genomic_DNA"/>
</dbReference>
<keyword evidence="1" id="KW-1133">Transmembrane helix</keyword>
<comment type="caution">
    <text evidence="2">The sequence shown here is derived from an EMBL/GenBank/DDBJ whole genome shotgun (WGS) entry which is preliminary data.</text>
</comment>
<gene>
    <name evidence="2" type="ORF">E3J59_05920</name>
</gene>
<evidence type="ECO:0000313" key="3">
    <source>
        <dbReference type="Proteomes" id="UP000320679"/>
    </source>
</evidence>
<dbReference type="Proteomes" id="UP000320679">
    <property type="component" value="Unassembled WGS sequence"/>
</dbReference>
<feature type="transmembrane region" description="Helical" evidence="1">
    <location>
        <begin position="39"/>
        <end position="57"/>
    </location>
</feature>
<organism evidence="2 3">
    <name type="scientific">Aerophobetes bacterium</name>
    <dbReference type="NCBI Taxonomy" id="2030807"/>
    <lineage>
        <taxon>Bacteria</taxon>
        <taxon>Candidatus Aerophobota</taxon>
    </lineage>
</organism>
<dbReference type="AlphaFoldDB" id="A0A523UMC3"/>
<proteinExistence type="predicted"/>
<sequence length="63" mass="7136">MRLWFACILLILGFVVFIPTSLGGDKLCLLGYDALCSWTPYSSVILWIGAAVNFWLVRKKRAK</sequence>
<reference evidence="2 3" key="1">
    <citation type="submission" date="2019-03" db="EMBL/GenBank/DDBJ databases">
        <title>Metabolic potential of uncultured bacteria and archaea associated with petroleum seepage in deep-sea sediments.</title>
        <authorList>
            <person name="Dong X."/>
            <person name="Hubert C."/>
        </authorList>
    </citation>
    <scope>NUCLEOTIDE SEQUENCE [LARGE SCALE GENOMIC DNA]</scope>
    <source>
        <strain evidence="2">E29_bin78</strain>
    </source>
</reference>
<accession>A0A523UMC3</accession>
<keyword evidence="1" id="KW-0812">Transmembrane</keyword>
<name>A0A523UMC3_UNCAE</name>
<evidence type="ECO:0000313" key="2">
    <source>
        <dbReference type="EMBL" id="TET43683.1"/>
    </source>
</evidence>
<evidence type="ECO:0000256" key="1">
    <source>
        <dbReference type="SAM" id="Phobius"/>
    </source>
</evidence>
<protein>
    <submittedName>
        <fullName evidence="2">Uncharacterized protein</fullName>
    </submittedName>
</protein>